<evidence type="ECO:0000256" key="11">
    <source>
        <dbReference type="ARBA" id="ARBA00023136"/>
    </source>
</evidence>
<evidence type="ECO:0000256" key="15">
    <source>
        <dbReference type="SAM" id="Phobius"/>
    </source>
</evidence>
<sequence length="759" mass="84910">MSEDFDEEVVFENSPLFQYLQDLGHTDFEACSPISLEDEAGAGANEPLIPQEIHVRPRKGGVWRLVDALRSLSPLHQDGATCWQEQELDAGFRRSCLRCLLSQDILLQEDVELIELLDPALFSLASTDAVCQTASSAALSRTPVLSASSTWRVFSVIFGLLAVLLGVCVSQPRLELALWPYLLLLLVVSVWCVLAIISVCRRVALRRHVQDLTNQTESLVKNTRALTVLSRKTLRLIQETEVISRGYTLLFDRVSGACGFNRAGHLRSQQLIGLRKAAYHSLRCAFRASRSATCIMLKSFPLNSEIDNVTNYVSTVPIKELGLGLGSELLSDEEAQELTNGYSLPGLKMLFQLWLGQSSEFFRRLALLLSPVHEGSGSPAQLGYKSVPLITDTLQRTLEASLADLQRSFSFHRELQSQQVQRQSLQPQGSISQKRMKDREMELLHSSVRSLQLHLKTLLHEVIIAEDDLDKMTEQNASKESCQEDIQDLLEELQERLRMLEPHVQACSSCWEHTISQLENLLRPKARTNTNSDRDPVPEEQELEAYVSDSDSDSERGFGADISSLSELQRRGRDESKQVLLELKTVLGFRASHDERDKRKRMLFSEHAALVPCAKDTSESAPNEMDTSLMPLNNKLNHEETEPKTQEPDGVTEFICGDSEVCRWDKKDERPAETLLFQSDGLADQGNDGIHSFKVPSLSVMDRLVDLHGSEVVSFASALAAQVAARSCDFTSMKESTYGDSENEEEVTSPEESRESEGE</sequence>
<keyword evidence="9 15" id="KW-1133">Transmembrane helix</keyword>
<evidence type="ECO:0000256" key="7">
    <source>
        <dbReference type="ARBA" id="ARBA00022692"/>
    </source>
</evidence>
<dbReference type="InterPro" id="IPR026859">
    <property type="entry name" value="Myosin-bd"/>
</dbReference>
<feature type="domain" description="Myosin-binding" evidence="16">
    <location>
        <begin position="157"/>
        <end position="456"/>
    </location>
</feature>
<keyword evidence="11 15" id="KW-0472">Membrane</keyword>
<feature type="region of interest" description="Disordered" evidence="14">
    <location>
        <begin position="732"/>
        <end position="759"/>
    </location>
</feature>
<evidence type="ECO:0000256" key="5">
    <source>
        <dbReference type="ARBA" id="ARBA00018125"/>
    </source>
</evidence>
<comment type="caution">
    <text evidence="17">The sequence shown here is derived from an EMBL/GenBank/DDBJ whole genome shotgun (WGS) entry which is preliminary data.</text>
</comment>
<evidence type="ECO:0000256" key="9">
    <source>
        <dbReference type="ARBA" id="ARBA00022989"/>
    </source>
</evidence>
<reference evidence="17 18" key="1">
    <citation type="journal article" date="2019" name="Sci. Data">
        <title>Hybrid genome assembly and annotation of Danionella translucida.</title>
        <authorList>
            <person name="Kadobianskyi M."/>
            <person name="Schulze L."/>
            <person name="Schuelke M."/>
            <person name="Judkewitz B."/>
        </authorList>
    </citation>
    <scope>NUCLEOTIDE SEQUENCE [LARGE SCALE GENOMIC DNA]</scope>
    <source>
        <strain evidence="17 18">Bolton</strain>
    </source>
</reference>
<name>A0A553MYW1_9TELE</name>
<dbReference type="GO" id="GO:0098609">
    <property type="term" value="P:cell-cell adhesion"/>
    <property type="evidence" value="ECO:0007669"/>
    <property type="project" value="InterPro"/>
</dbReference>
<dbReference type="OrthoDB" id="21151at2759"/>
<dbReference type="GO" id="GO:0005912">
    <property type="term" value="C:adherens junction"/>
    <property type="evidence" value="ECO:0007669"/>
    <property type="project" value="UniProtKB-SubCell"/>
</dbReference>
<dbReference type="AlphaFoldDB" id="A0A553MYW1"/>
<keyword evidence="18" id="KW-1185">Reference proteome</keyword>
<dbReference type="InterPro" id="IPR026858">
    <property type="entry name" value="Vezatin"/>
</dbReference>
<comment type="subcellular location">
    <subcellularLocation>
        <location evidence="2">Cell junction</location>
        <location evidence="2">Adherens junction</location>
    </subcellularLocation>
    <subcellularLocation>
        <location evidence="3">Cell membrane</location>
        <topology evidence="3">Multi-pass membrane protein</topology>
    </subcellularLocation>
    <subcellularLocation>
        <location evidence="1">Nucleus</location>
    </subcellularLocation>
</comment>
<evidence type="ECO:0000256" key="8">
    <source>
        <dbReference type="ARBA" id="ARBA00022949"/>
    </source>
</evidence>
<evidence type="ECO:0000313" key="17">
    <source>
        <dbReference type="EMBL" id="TRY58381.1"/>
    </source>
</evidence>
<keyword evidence="12" id="KW-0539">Nucleus</keyword>
<protein>
    <recommendedName>
        <fullName evidence="5">Vezatin</fullName>
    </recommendedName>
</protein>
<evidence type="ECO:0000256" key="2">
    <source>
        <dbReference type="ARBA" id="ARBA00004536"/>
    </source>
</evidence>
<dbReference type="STRING" id="623744.A0A553MYW1"/>
<organism evidence="17 18">
    <name type="scientific">Danionella cerebrum</name>
    <dbReference type="NCBI Taxonomy" id="2873325"/>
    <lineage>
        <taxon>Eukaryota</taxon>
        <taxon>Metazoa</taxon>
        <taxon>Chordata</taxon>
        <taxon>Craniata</taxon>
        <taxon>Vertebrata</taxon>
        <taxon>Euteleostomi</taxon>
        <taxon>Actinopterygii</taxon>
        <taxon>Neopterygii</taxon>
        <taxon>Teleostei</taxon>
        <taxon>Ostariophysi</taxon>
        <taxon>Cypriniformes</taxon>
        <taxon>Danionidae</taxon>
        <taxon>Danioninae</taxon>
        <taxon>Danionella</taxon>
    </lineage>
</organism>
<evidence type="ECO:0000256" key="6">
    <source>
        <dbReference type="ARBA" id="ARBA00022475"/>
    </source>
</evidence>
<dbReference type="Pfam" id="PF12632">
    <property type="entry name" value="Vezatin"/>
    <property type="match status" value="1"/>
</dbReference>
<keyword evidence="10 13" id="KW-0175">Coiled coil</keyword>
<evidence type="ECO:0000259" key="16">
    <source>
        <dbReference type="Pfam" id="PF12632"/>
    </source>
</evidence>
<comment type="similarity">
    <text evidence="4">Belongs to the vezatin family.</text>
</comment>
<keyword evidence="8" id="KW-0965">Cell junction</keyword>
<dbReference type="PANTHER" id="PTHR15989">
    <property type="entry name" value="VEZATIN"/>
    <property type="match status" value="1"/>
</dbReference>
<evidence type="ECO:0000256" key="4">
    <source>
        <dbReference type="ARBA" id="ARBA00007245"/>
    </source>
</evidence>
<evidence type="ECO:0000313" key="18">
    <source>
        <dbReference type="Proteomes" id="UP000316079"/>
    </source>
</evidence>
<accession>A0A553MYW1</accession>
<gene>
    <name evidence="17" type="ORF">DNTS_018478</name>
</gene>
<proteinExistence type="inferred from homology"/>
<feature type="transmembrane region" description="Helical" evidence="15">
    <location>
        <begin position="178"/>
        <end position="200"/>
    </location>
</feature>
<feature type="region of interest" description="Disordered" evidence="14">
    <location>
        <begin position="524"/>
        <end position="559"/>
    </location>
</feature>
<dbReference type="GO" id="GO:0005886">
    <property type="term" value="C:plasma membrane"/>
    <property type="evidence" value="ECO:0007669"/>
    <property type="project" value="UniProtKB-SubCell"/>
</dbReference>
<dbReference type="EMBL" id="SRMA01027193">
    <property type="protein sequence ID" value="TRY58381.1"/>
    <property type="molecule type" value="Genomic_DNA"/>
</dbReference>
<evidence type="ECO:0000256" key="10">
    <source>
        <dbReference type="ARBA" id="ARBA00023054"/>
    </source>
</evidence>
<feature type="transmembrane region" description="Helical" evidence="15">
    <location>
        <begin position="151"/>
        <end position="172"/>
    </location>
</feature>
<evidence type="ECO:0000256" key="14">
    <source>
        <dbReference type="SAM" id="MobiDB-lite"/>
    </source>
</evidence>
<evidence type="ECO:0000256" key="3">
    <source>
        <dbReference type="ARBA" id="ARBA00004651"/>
    </source>
</evidence>
<evidence type="ECO:0000256" key="13">
    <source>
        <dbReference type="SAM" id="Coils"/>
    </source>
</evidence>
<dbReference type="GO" id="GO:0017022">
    <property type="term" value="F:myosin binding"/>
    <property type="evidence" value="ECO:0007669"/>
    <property type="project" value="InterPro"/>
</dbReference>
<evidence type="ECO:0000256" key="12">
    <source>
        <dbReference type="ARBA" id="ARBA00023242"/>
    </source>
</evidence>
<feature type="coiled-coil region" evidence="13">
    <location>
        <begin position="455"/>
        <end position="499"/>
    </location>
</feature>
<dbReference type="PANTHER" id="PTHR15989:SF5">
    <property type="entry name" value="VEZATIN"/>
    <property type="match status" value="1"/>
</dbReference>
<evidence type="ECO:0000256" key="1">
    <source>
        <dbReference type="ARBA" id="ARBA00004123"/>
    </source>
</evidence>
<keyword evidence="7 15" id="KW-0812">Transmembrane</keyword>
<dbReference type="Proteomes" id="UP000316079">
    <property type="component" value="Unassembled WGS sequence"/>
</dbReference>
<keyword evidence="6" id="KW-1003">Cell membrane</keyword>
<dbReference type="GO" id="GO:0005634">
    <property type="term" value="C:nucleus"/>
    <property type="evidence" value="ECO:0007669"/>
    <property type="project" value="UniProtKB-SubCell"/>
</dbReference>